<dbReference type="Proteomes" id="UP000887574">
    <property type="component" value="Unplaced"/>
</dbReference>
<keyword evidence="1" id="KW-0472">Membrane</keyword>
<dbReference type="AlphaFoldDB" id="A0A915EF20"/>
<organism evidence="2 3">
    <name type="scientific">Ditylenchus dipsaci</name>
    <dbReference type="NCBI Taxonomy" id="166011"/>
    <lineage>
        <taxon>Eukaryota</taxon>
        <taxon>Metazoa</taxon>
        <taxon>Ecdysozoa</taxon>
        <taxon>Nematoda</taxon>
        <taxon>Chromadorea</taxon>
        <taxon>Rhabditida</taxon>
        <taxon>Tylenchina</taxon>
        <taxon>Tylenchomorpha</taxon>
        <taxon>Sphaerularioidea</taxon>
        <taxon>Anguinidae</taxon>
        <taxon>Anguininae</taxon>
        <taxon>Ditylenchus</taxon>
    </lineage>
</organism>
<evidence type="ECO:0000256" key="1">
    <source>
        <dbReference type="SAM" id="Phobius"/>
    </source>
</evidence>
<feature type="transmembrane region" description="Helical" evidence="1">
    <location>
        <begin position="80"/>
        <end position="101"/>
    </location>
</feature>
<evidence type="ECO:0000313" key="2">
    <source>
        <dbReference type="Proteomes" id="UP000887574"/>
    </source>
</evidence>
<keyword evidence="1" id="KW-0812">Transmembrane</keyword>
<reference evidence="3" key="1">
    <citation type="submission" date="2022-11" db="UniProtKB">
        <authorList>
            <consortium name="WormBaseParasite"/>
        </authorList>
    </citation>
    <scope>IDENTIFICATION</scope>
</reference>
<accession>A0A915EF20</accession>
<proteinExistence type="predicted"/>
<keyword evidence="2" id="KW-1185">Reference proteome</keyword>
<protein>
    <submittedName>
        <fullName evidence="3">Uncharacterized protein</fullName>
    </submittedName>
</protein>
<keyword evidence="1" id="KW-1133">Transmembrane helix</keyword>
<sequence>MPHSSRQYNKDDFEVPLLGDYDDEYGMAGTEEAKEAIEDLFEKSDATVAAARENLPSPSLEGGAFHFIDATAPDNTQRNIWLLVMLVILIFVVIPLVLTFLEEKSEAEEALHSHRHHSSSQMVS</sequence>
<dbReference type="WBParaSite" id="jg4634">
    <property type="protein sequence ID" value="jg4634"/>
    <property type="gene ID" value="jg4634"/>
</dbReference>
<name>A0A915EF20_9BILA</name>
<evidence type="ECO:0000313" key="3">
    <source>
        <dbReference type="WBParaSite" id="jg4634"/>
    </source>
</evidence>